<organism evidence="2 3">
    <name type="scientific">Brassicogethes aeneus</name>
    <name type="common">Rape pollen beetle</name>
    <name type="synonym">Meligethes aeneus</name>
    <dbReference type="NCBI Taxonomy" id="1431903"/>
    <lineage>
        <taxon>Eukaryota</taxon>
        <taxon>Metazoa</taxon>
        <taxon>Ecdysozoa</taxon>
        <taxon>Arthropoda</taxon>
        <taxon>Hexapoda</taxon>
        <taxon>Insecta</taxon>
        <taxon>Pterygota</taxon>
        <taxon>Neoptera</taxon>
        <taxon>Endopterygota</taxon>
        <taxon>Coleoptera</taxon>
        <taxon>Polyphaga</taxon>
        <taxon>Cucujiformia</taxon>
        <taxon>Nitidulidae</taxon>
        <taxon>Meligethinae</taxon>
        <taxon>Brassicogethes</taxon>
    </lineage>
</organism>
<dbReference type="EMBL" id="OV121135">
    <property type="protein sequence ID" value="CAH0554450.1"/>
    <property type="molecule type" value="Genomic_DNA"/>
</dbReference>
<dbReference type="OrthoDB" id="6778555at2759"/>
<feature type="region of interest" description="Disordered" evidence="1">
    <location>
        <begin position="1"/>
        <end position="209"/>
    </location>
</feature>
<evidence type="ECO:0000313" key="3">
    <source>
        <dbReference type="Proteomes" id="UP001154078"/>
    </source>
</evidence>
<sequence length="362" mass="40604">MEVEIKTPPKENGKPKTDELSPKLVEVSETNGKSNEELKPAKQEETKTKSPEPVRRSRRSRSKTPTTQKKNKQKKAPKEKEPEVIEENHERGDEVAAPEVVESVKESINGNNEEQLKEAEAEATNSAPAAAAPEAVDMEPLVLNADEPDPELEFDENSDKESGKSSPIISSLSPLNFFRCMTRRSQNRNIPTPKTPKPVEQEPQEKKDHTYDSIDLNLSTKVEVGSDATRLDFELEESMGESYLQNCRNRSLRGLSSRRSIRPSNEEYLKRAIKNNSVGGIKRKNRSETPEYRKKMRMESPGILSRLSSPLASFRNRFRAEATSSTPKLTGYKDNSNGLSCAGNQIEVENGAEDKKSWCTVM</sequence>
<evidence type="ECO:0000256" key="1">
    <source>
        <dbReference type="SAM" id="MobiDB-lite"/>
    </source>
</evidence>
<accession>A0A9P0B3D3</accession>
<dbReference type="AlphaFoldDB" id="A0A9P0B3D3"/>
<feature type="compositionally biased region" description="Basic and acidic residues" evidence="1">
    <location>
        <begin position="76"/>
        <end position="94"/>
    </location>
</feature>
<feature type="compositionally biased region" description="Basic and acidic residues" evidence="1">
    <location>
        <begin position="197"/>
        <end position="209"/>
    </location>
</feature>
<name>A0A9P0B3D3_BRAAE</name>
<reference evidence="2" key="1">
    <citation type="submission" date="2021-12" db="EMBL/GenBank/DDBJ databases">
        <authorList>
            <person name="King R."/>
        </authorList>
    </citation>
    <scope>NUCLEOTIDE SEQUENCE</scope>
</reference>
<feature type="compositionally biased region" description="Low complexity" evidence="1">
    <location>
        <begin position="165"/>
        <end position="175"/>
    </location>
</feature>
<feature type="compositionally biased region" description="Basic and acidic residues" evidence="1">
    <location>
        <begin position="1"/>
        <end position="21"/>
    </location>
</feature>
<feature type="compositionally biased region" description="Acidic residues" evidence="1">
    <location>
        <begin position="146"/>
        <end position="156"/>
    </location>
</feature>
<dbReference type="Proteomes" id="UP001154078">
    <property type="component" value="Chromosome 4"/>
</dbReference>
<feature type="compositionally biased region" description="Low complexity" evidence="1">
    <location>
        <begin position="122"/>
        <end position="135"/>
    </location>
</feature>
<gene>
    <name evidence="2" type="ORF">MELIAE_LOCUS6040</name>
</gene>
<feature type="compositionally biased region" description="Basic and acidic residues" evidence="1">
    <location>
        <begin position="34"/>
        <end position="55"/>
    </location>
</feature>
<keyword evidence="3" id="KW-1185">Reference proteome</keyword>
<evidence type="ECO:0000313" key="2">
    <source>
        <dbReference type="EMBL" id="CAH0554450.1"/>
    </source>
</evidence>
<proteinExistence type="predicted"/>
<protein>
    <submittedName>
        <fullName evidence="2">Uncharacterized protein</fullName>
    </submittedName>
</protein>